<gene>
    <name evidence="6" type="ORF">DB32_000826</name>
</gene>
<sequence length="291" mass="31588">MMDGRQGTHMDWDHLRTFEAVARLGSVTAAAKALGVSQSTASRHLARLEESAGSPLFVRSAPLGLTERGASVLAAMRPMLDAALAAEAALEDTPELRGEVTITSTSELVRWELVPRLARFHVAYPNLRLRLLADNRVASLAAGDADVAIRMVRPSRGELIARRWRTITHGYFAARGLELHDAVPWLGLAGSLAEIPEQRHAARAFAGRPPRLLVEDVEALGLAVAAGLGVAILARELAPRLGDLVEVAPRDIGVEDPASIPARDIWIVVHRSRQRLPRVRAVTRWLAGQTR</sequence>
<dbReference type="InterPro" id="IPR050176">
    <property type="entry name" value="LTTR"/>
</dbReference>
<dbReference type="Gene3D" id="3.40.190.290">
    <property type="match status" value="1"/>
</dbReference>
<dbReference type="EMBL" id="CP011125">
    <property type="protein sequence ID" value="AKF03677.1"/>
    <property type="molecule type" value="Genomic_DNA"/>
</dbReference>
<accession>A0A0F6VZW2</accession>
<evidence type="ECO:0000256" key="2">
    <source>
        <dbReference type="ARBA" id="ARBA00023015"/>
    </source>
</evidence>
<keyword evidence="7" id="KW-1185">Reference proteome</keyword>
<dbReference type="GO" id="GO:0003677">
    <property type="term" value="F:DNA binding"/>
    <property type="evidence" value="ECO:0007669"/>
    <property type="project" value="UniProtKB-KW"/>
</dbReference>
<dbReference type="InterPro" id="IPR036390">
    <property type="entry name" value="WH_DNA-bd_sf"/>
</dbReference>
<proteinExistence type="inferred from homology"/>
<dbReference type="AlphaFoldDB" id="A0A0F6VZW2"/>
<feature type="domain" description="HTH lysR-type" evidence="5">
    <location>
        <begin position="10"/>
        <end position="66"/>
    </location>
</feature>
<dbReference type="PRINTS" id="PR00039">
    <property type="entry name" value="HTHLYSR"/>
</dbReference>
<reference evidence="6 7" key="1">
    <citation type="submission" date="2015-03" db="EMBL/GenBank/DDBJ databases">
        <title>Genome assembly of Sandaracinus amylolyticus DSM 53668.</title>
        <authorList>
            <person name="Sharma G."/>
            <person name="Subramanian S."/>
        </authorList>
    </citation>
    <scope>NUCLEOTIDE SEQUENCE [LARGE SCALE GENOMIC DNA]</scope>
    <source>
        <strain evidence="6 7">DSM 53668</strain>
    </source>
</reference>
<dbReference type="KEGG" id="samy:DB32_000826"/>
<keyword evidence="2" id="KW-0805">Transcription regulation</keyword>
<dbReference type="InterPro" id="IPR036388">
    <property type="entry name" value="WH-like_DNA-bd_sf"/>
</dbReference>
<evidence type="ECO:0000256" key="1">
    <source>
        <dbReference type="ARBA" id="ARBA00009437"/>
    </source>
</evidence>
<dbReference type="PANTHER" id="PTHR30579">
    <property type="entry name" value="TRANSCRIPTIONAL REGULATOR"/>
    <property type="match status" value="1"/>
</dbReference>
<organism evidence="6 7">
    <name type="scientific">Sandaracinus amylolyticus</name>
    <dbReference type="NCBI Taxonomy" id="927083"/>
    <lineage>
        <taxon>Bacteria</taxon>
        <taxon>Pseudomonadati</taxon>
        <taxon>Myxococcota</taxon>
        <taxon>Polyangia</taxon>
        <taxon>Polyangiales</taxon>
        <taxon>Sandaracinaceae</taxon>
        <taxon>Sandaracinus</taxon>
    </lineage>
</organism>
<dbReference type="SUPFAM" id="SSF46785">
    <property type="entry name" value="Winged helix' DNA-binding domain"/>
    <property type="match status" value="1"/>
</dbReference>
<dbReference type="PROSITE" id="PS50931">
    <property type="entry name" value="HTH_LYSR"/>
    <property type="match status" value="1"/>
</dbReference>
<evidence type="ECO:0000259" key="5">
    <source>
        <dbReference type="PROSITE" id="PS50931"/>
    </source>
</evidence>
<evidence type="ECO:0000256" key="4">
    <source>
        <dbReference type="ARBA" id="ARBA00023163"/>
    </source>
</evidence>
<comment type="similarity">
    <text evidence="1">Belongs to the LysR transcriptional regulatory family.</text>
</comment>
<dbReference type="GO" id="GO:0003700">
    <property type="term" value="F:DNA-binding transcription factor activity"/>
    <property type="evidence" value="ECO:0007669"/>
    <property type="project" value="InterPro"/>
</dbReference>
<dbReference type="SUPFAM" id="SSF53850">
    <property type="entry name" value="Periplasmic binding protein-like II"/>
    <property type="match status" value="1"/>
</dbReference>
<protein>
    <submittedName>
        <fullName evidence="6">Transcriptional regulator, LysR family protein</fullName>
    </submittedName>
</protein>
<dbReference type="STRING" id="927083.DB32_000826"/>
<name>A0A0F6VZW2_9BACT</name>
<dbReference type="InterPro" id="IPR000847">
    <property type="entry name" value="LysR_HTH_N"/>
</dbReference>
<evidence type="ECO:0000313" key="7">
    <source>
        <dbReference type="Proteomes" id="UP000034883"/>
    </source>
</evidence>
<dbReference type="InterPro" id="IPR005119">
    <property type="entry name" value="LysR_subst-bd"/>
</dbReference>
<evidence type="ECO:0000313" key="6">
    <source>
        <dbReference type="EMBL" id="AKF03677.1"/>
    </source>
</evidence>
<keyword evidence="3" id="KW-0238">DNA-binding</keyword>
<dbReference type="PANTHER" id="PTHR30579:SF3">
    <property type="entry name" value="TRANSCRIPTIONAL REGULATORY PROTEIN"/>
    <property type="match status" value="1"/>
</dbReference>
<keyword evidence="4" id="KW-0804">Transcription</keyword>
<dbReference type="Gene3D" id="1.10.10.10">
    <property type="entry name" value="Winged helix-like DNA-binding domain superfamily/Winged helix DNA-binding domain"/>
    <property type="match status" value="1"/>
</dbReference>
<evidence type="ECO:0000256" key="3">
    <source>
        <dbReference type="ARBA" id="ARBA00023125"/>
    </source>
</evidence>
<dbReference type="Proteomes" id="UP000034883">
    <property type="component" value="Chromosome"/>
</dbReference>
<dbReference type="Pfam" id="PF03466">
    <property type="entry name" value="LysR_substrate"/>
    <property type="match status" value="1"/>
</dbReference>
<dbReference type="Pfam" id="PF00126">
    <property type="entry name" value="HTH_1"/>
    <property type="match status" value="1"/>
</dbReference>